<proteinExistence type="inferred from homology"/>
<evidence type="ECO:0000313" key="4">
    <source>
        <dbReference type="EMBL" id="EEF47488.1"/>
    </source>
</evidence>
<gene>
    <name evidence="4" type="ORF">RCOM_1080770</name>
</gene>
<dbReference type="InterPro" id="IPR036404">
    <property type="entry name" value="Jacalin-like_lectin_dom_sf"/>
</dbReference>
<feature type="domain" description="Jacalin-type lectin" evidence="3">
    <location>
        <begin position="1"/>
        <end position="163"/>
    </location>
</feature>
<dbReference type="PANTHER" id="PTHR47293:SF70">
    <property type="entry name" value="JACALIN-RELATED LECTIN 24-RELATED"/>
    <property type="match status" value="1"/>
</dbReference>
<dbReference type="FunCoup" id="B9RMG5">
    <property type="interactions" value="11"/>
</dbReference>
<dbReference type="Proteomes" id="UP000008311">
    <property type="component" value="Unassembled WGS sequence"/>
</dbReference>
<dbReference type="PROSITE" id="PS51752">
    <property type="entry name" value="JACALIN_LECTIN"/>
    <property type="match status" value="1"/>
</dbReference>
<dbReference type="PANTHER" id="PTHR47293">
    <property type="entry name" value="JACALIN-RELATED LECTIN 3"/>
    <property type="match status" value="1"/>
</dbReference>
<dbReference type="InParanoid" id="B9RMG5"/>
<name>B9RMG5_RICCO</name>
<sequence>MIKVQAAGVTATPGEAWDWNEPGEFDISQIFISHDGNYIRSIQFEYVQGGNFLLSPCHGTRHGPKFLCVKFDYPAEFLKKLSGKYDGTYGNGIVSLTFTTNKKTYGPFGNCEDHRMVDFEEFDASEDYRFPDFDFDVGENRFGGFHGFVGRDTLLSIGIYVNLAAARRTRALSVQGSNSLSLYDDVKEES</sequence>
<dbReference type="InterPro" id="IPR001229">
    <property type="entry name" value="Jacalin-like_lectin_dom"/>
</dbReference>
<dbReference type="GO" id="GO:0030246">
    <property type="term" value="F:carbohydrate binding"/>
    <property type="evidence" value="ECO:0007669"/>
    <property type="project" value="UniProtKB-KW"/>
</dbReference>
<dbReference type="OMA" id="SHIYISH"/>
<dbReference type="EMBL" id="EQ973789">
    <property type="protein sequence ID" value="EEF47488.1"/>
    <property type="molecule type" value="Genomic_DNA"/>
</dbReference>
<dbReference type="AlphaFoldDB" id="B9RMG5"/>
<evidence type="ECO:0000313" key="5">
    <source>
        <dbReference type="Proteomes" id="UP000008311"/>
    </source>
</evidence>
<accession>B9RMG5</accession>
<dbReference type="Pfam" id="PF01419">
    <property type="entry name" value="Jacalin"/>
    <property type="match status" value="1"/>
</dbReference>
<organism evidence="4 5">
    <name type="scientific">Ricinus communis</name>
    <name type="common">Castor bean</name>
    <dbReference type="NCBI Taxonomy" id="3988"/>
    <lineage>
        <taxon>Eukaryota</taxon>
        <taxon>Viridiplantae</taxon>
        <taxon>Streptophyta</taxon>
        <taxon>Embryophyta</taxon>
        <taxon>Tracheophyta</taxon>
        <taxon>Spermatophyta</taxon>
        <taxon>Magnoliopsida</taxon>
        <taxon>eudicotyledons</taxon>
        <taxon>Gunneridae</taxon>
        <taxon>Pentapetalae</taxon>
        <taxon>rosids</taxon>
        <taxon>fabids</taxon>
        <taxon>Malpighiales</taxon>
        <taxon>Euphorbiaceae</taxon>
        <taxon>Acalyphoideae</taxon>
        <taxon>Acalypheae</taxon>
        <taxon>Ricinus</taxon>
    </lineage>
</organism>
<comment type="similarity">
    <text evidence="1">Belongs to the jacalin lectin family.</text>
</comment>
<dbReference type="Gene3D" id="2.100.10.30">
    <property type="entry name" value="Jacalin-like lectin domain"/>
    <property type="match status" value="1"/>
</dbReference>
<dbReference type="eggNOG" id="ENOG502S91T">
    <property type="taxonomic scope" value="Eukaryota"/>
</dbReference>
<dbReference type="OrthoDB" id="581739at2759"/>
<evidence type="ECO:0000259" key="3">
    <source>
        <dbReference type="PROSITE" id="PS51752"/>
    </source>
</evidence>
<dbReference type="KEGG" id="rcu:8286816"/>
<keyword evidence="5" id="KW-1185">Reference proteome</keyword>
<dbReference type="SMART" id="SM00915">
    <property type="entry name" value="Jacalin"/>
    <property type="match status" value="1"/>
</dbReference>
<dbReference type="SUPFAM" id="SSF51101">
    <property type="entry name" value="Mannose-binding lectins"/>
    <property type="match status" value="1"/>
</dbReference>
<protein>
    <recommendedName>
        <fullName evidence="3">Jacalin-type lectin domain-containing protein</fullName>
    </recommendedName>
</protein>
<keyword evidence="2" id="KW-0430">Lectin</keyword>
<evidence type="ECO:0000256" key="1">
    <source>
        <dbReference type="ARBA" id="ARBA00006568"/>
    </source>
</evidence>
<evidence type="ECO:0000256" key="2">
    <source>
        <dbReference type="ARBA" id="ARBA00022734"/>
    </source>
</evidence>
<dbReference type="STRING" id="3988.B9RMG5"/>
<reference evidence="5" key="1">
    <citation type="journal article" date="2010" name="Nat. Biotechnol.">
        <title>Draft genome sequence of the oilseed species Ricinus communis.</title>
        <authorList>
            <person name="Chan A.P."/>
            <person name="Crabtree J."/>
            <person name="Zhao Q."/>
            <person name="Lorenzi H."/>
            <person name="Orvis J."/>
            <person name="Puiu D."/>
            <person name="Melake-Berhan A."/>
            <person name="Jones K.M."/>
            <person name="Redman J."/>
            <person name="Chen G."/>
            <person name="Cahoon E.B."/>
            <person name="Gedil M."/>
            <person name="Stanke M."/>
            <person name="Haas B.J."/>
            <person name="Wortman J.R."/>
            <person name="Fraser-Liggett C.M."/>
            <person name="Ravel J."/>
            <person name="Rabinowicz P.D."/>
        </authorList>
    </citation>
    <scope>NUCLEOTIDE SEQUENCE [LARGE SCALE GENOMIC DNA]</scope>
    <source>
        <strain evidence="5">cv. Hale</strain>
    </source>
</reference>